<accession>A0A5C4T587</accession>
<keyword evidence="1" id="KW-0560">Oxidoreductase</keyword>
<keyword evidence="5" id="KW-1185">Reference proteome</keyword>
<evidence type="ECO:0000313" key="5">
    <source>
        <dbReference type="Proteomes" id="UP000307943"/>
    </source>
</evidence>
<evidence type="ECO:0000313" key="4">
    <source>
        <dbReference type="EMBL" id="TNJ64232.1"/>
    </source>
</evidence>
<evidence type="ECO:0000256" key="1">
    <source>
        <dbReference type="ARBA" id="ARBA00023002"/>
    </source>
</evidence>
<dbReference type="Pfam" id="PF01408">
    <property type="entry name" value="GFO_IDH_MocA"/>
    <property type="match status" value="1"/>
</dbReference>
<dbReference type="InterPro" id="IPR000683">
    <property type="entry name" value="Gfo/Idh/MocA-like_OxRdtase_N"/>
</dbReference>
<dbReference type="InterPro" id="IPR050463">
    <property type="entry name" value="Gfo/Idh/MocA_oxidrdct_glycsds"/>
</dbReference>
<dbReference type="Gene3D" id="3.30.360.10">
    <property type="entry name" value="Dihydrodipicolinate Reductase, domain 2"/>
    <property type="match status" value="1"/>
</dbReference>
<comment type="caution">
    <text evidence="4">The sequence shown here is derived from an EMBL/GenBank/DDBJ whole genome shotgun (WGS) entry which is preliminary data.</text>
</comment>
<gene>
    <name evidence="4" type="ORF">FE784_21690</name>
</gene>
<dbReference type="Proteomes" id="UP000307943">
    <property type="component" value="Unassembled WGS sequence"/>
</dbReference>
<organism evidence="4 5">
    <name type="scientific">Paenibacillus hemerocallicola</name>
    <dbReference type="NCBI Taxonomy" id="1172614"/>
    <lineage>
        <taxon>Bacteria</taxon>
        <taxon>Bacillati</taxon>
        <taxon>Bacillota</taxon>
        <taxon>Bacilli</taxon>
        <taxon>Bacillales</taxon>
        <taxon>Paenibacillaceae</taxon>
        <taxon>Paenibacillus</taxon>
    </lineage>
</organism>
<feature type="domain" description="GFO/IDH/MocA-like oxidoreductase" evidence="3">
    <location>
        <begin position="134"/>
        <end position="243"/>
    </location>
</feature>
<dbReference type="PANTHER" id="PTHR43818">
    <property type="entry name" value="BCDNA.GH03377"/>
    <property type="match status" value="1"/>
</dbReference>
<evidence type="ECO:0000259" key="2">
    <source>
        <dbReference type="Pfam" id="PF01408"/>
    </source>
</evidence>
<dbReference type="OrthoDB" id="9792935at2"/>
<dbReference type="AlphaFoldDB" id="A0A5C4T587"/>
<dbReference type="Gene3D" id="3.40.50.720">
    <property type="entry name" value="NAD(P)-binding Rossmann-like Domain"/>
    <property type="match status" value="1"/>
</dbReference>
<protein>
    <submittedName>
        <fullName evidence="4">Gfo/Idh/MocA family oxidoreductase</fullName>
    </submittedName>
</protein>
<proteinExistence type="predicted"/>
<dbReference type="GO" id="GO:0000166">
    <property type="term" value="F:nucleotide binding"/>
    <property type="evidence" value="ECO:0007669"/>
    <property type="project" value="InterPro"/>
</dbReference>
<dbReference type="Pfam" id="PF22725">
    <property type="entry name" value="GFO_IDH_MocA_C3"/>
    <property type="match status" value="1"/>
</dbReference>
<dbReference type="PANTHER" id="PTHR43818:SF11">
    <property type="entry name" value="BCDNA.GH03377"/>
    <property type="match status" value="1"/>
</dbReference>
<dbReference type="SUPFAM" id="SSF55347">
    <property type="entry name" value="Glyceraldehyde-3-phosphate dehydrogenase-like, C-terminal domain"/>
    <property type="match status" value="1"/>
</dbReference>
<sequence>MIRVAVIGVNHIGSIHCRTYRQHPDTELAAVCDLLPERAEAAGRQFGVPAYTDLAAMLDKERIDVVIVATAGVEKGSHHFAPAMAAIEAGKDVLVEKPISNRIDEARRMVAFAREKGVRLACNLNHRFAPAAYKAKELVSAGKLGSLLFLNMRLTINNPQDDTEWLHMRALHPHSIDVLRYFGGDIKRVQSFMTKAPGRLAWSTVSVNMEFASGAVGHLTGSYDMSMKHPIEYCEVAGNVGRFVIDNVYESMTYYPHHSNDLTVFRNPIFGGMQGFDDTFKQRINRFVGQIKAGDAPGEIEASGADALAAQEVIEAAIRSHQLGGAPVDVPYGNDNSGGSAT</sequence>
<dbReference type="InterPro" id="IPR036291">
    <property type="entry name" value="NAD(P)-bd_dom_sf"/>
</dbReference>
<dbReference type="RefSeq" id="WP_139604332.1">
    <property type="nucleotide sequence ID" value="NZ_VDCQ01000032.1"/>
</dbReference>
<name>A0A5C4T587_9BACL</name>
<dbReference type="EMBL" id="VDCQ01000032">
    <property type="protein sequence ID" value="TNJ64232.1"/>
    <property type="molecule type" value="Genomic_DNA"/>
</dbReference>
<evidence type="ECO:0000259" key="3">
    <source>
        <dbReference type="Pfam" id="PF22725"/>
    </source>
</evidence>
<dbReference type="SUPFAM" id="SSF51735">
    <property type="entry name" value="NAD(P)-binding Rossmann-fold domains"/>
    <property type="match status" value="1"/>
</dbReference>
<dbReference type="InterPro" id="IPR055170">
    <property type="entry name" value="GFO_IDH_MocA-like_dom"/>
</dbReference>
<dbReference type="GO" id="GO:0016491">
    <property type="term" value="F:oxidoreductase activity"/>
    <property type="evidence" value="ECO:0007669"/>
    <property type="project" value="UniProtKB-KW"/>
</dbReference>
<feature type="domain" description="Gfo/Idh/MocA-like oxidoreductase N-terminal" evidence="2">
    <location>
        <begin position="2"/>
        <end position="122"/>
    </location>
</feature>
<reference evidence="4 5" key="1">
    <citation type="submission" date="2019-05" db="EMBL/GenBank/DDBJ databases">
        <title>We sequenced the genome of Paenibacillus hemerocallicola KCTC 33185 for further insight into its adaptation and study the phylogeny of Paenibacillus.</title>
        <authorList>
            <person name="Narsing Rao M.P."/>
        </authorList>
    </citation>
    <scope>NUCLEOTIDE SEQUENCE [LARGE SCALE GENOMIC DNA]</scope>
    <source>
        <strain evidence="4 5">KCTC 33185</strain>
    </source>
</reference>